<dbReference type="InterPro" id="IPR017853">
    <property type="entry name" value="GH"/>
</dbReference>
<dbReference type="Gene3D" id="3.20.20.80">
    <property type="entry name" value="Glycosidases"/>
    <property type="match status" value="1"/>
</dbReference>
<dbReference type="GO" id="GO:0046373">
    <property type="term" value="P:L-arabinose metabolic process"/>
    <property type="evidence" value="ECO:0007669"/>
    <property type="project" value="InterPro"/>
</dbReference>
<reference evidence="10" key="1">
    <citation type="journal article" date="1998" name="Appl. Environ. Microbiol.">
        <title>arfI and arfII, two genes encoding alpha-L-arabinofuranosidases in Cytophaga xylanolytica.</title>
        <authorList>
            <person name="Kim K.S."/>
            <person name="Lilburn T.G."/>
            <person name="Renner M.J."/>
            <person name="Breznak J.A."/>
        </authorList>
    </citation>
    <scope>NUCLEOTIDE SEQUENCE</scope>
    <source>
        <strain evidence="10">XM3</strain>
    </source>
</reference>
<protein>
    <recommendedName>
        <fullName evidence="4">non-reducing end alpha-L-arabinofuranosidase</fullName>
        <ecNumber evidence="4">3.2.1.55</ecNumber>
    </recommendedName>
</protein>
<evidence type="ECO:0000256" key="3">
    <source>
        <dbReference type="ARBA" id="ARBA00011165"/>
    </source>
</evidence>
<sequence length="534" mass="59169">MKKRMSIQKRIAFNGALVLAFMLTMCTPKPPQNEDVVKMSVDVTQSGPEINRHIFGQFAEHLGTGIYGGIWVGPESEIPNTRGIRNDVVKALKAIKVPNVRWPGGCFADQYHWRDGIGAPEERKSRINVSWGGSPEANTFGTHEYFDFISQIGSEAFISANVGSGTVQESADWLEYLTASGSTLALERARNGHPDPYDVAFWGVGNEVWGCGGPFTPQEYITELKKFATFTNNYNANVNTQFVAVGPDSFDEYSFGYPEAIMEAWAKKTWTWDIQGLSLHMYTRGGWPAVIPATGFNESGYAAVIKETLEMDKFISDNRAIMDKFDPEHKVSIMVDEWGTWYAPTEGTNPGFLQQQNSQRDAVLAALNFNIFIRHAERVKGANIAQMINVLQAMILTEGEKMVLTPTYHTFRMYVPFQDATRLPINFNKGFYKEGTIELPRVDAIAAKGRDGKIYVAITNIDPKNNASLDLSFDEQTIKDVKGETLYASAIDAVNTFDNPNNVAPTSINASLTGSNVSVTVQPQSVTVLEIVSE</sequence>
<reference evidence="11 12" key="3">
    <citation type="submission" date="2018-06" db="EMBL/GenBank/DDBJ databases">
        <title>Genomic Encyclopedia of Archaeal and Bacterial Type Strains, Phase II (KMG-II): from individual species to whole genera.</title>
        <authorList>
            <person name="Goeker M."/>
        </authorList>
    </citation>
    <scope>NUCLEOTIDE SEQUENCE [LARGE SCALE GENOMIC DNA]</scope>
    <source>
        <strain evidence="11 12">DSM 6779</strain>
    </source>
</reference>
<dbReference type="Gene3D" id="2.60.40.1180">
    <property type="entry name" value="Golgi alpha-mannosidase II"/>
    <property type="match status" value="1"/>
</dbReference>
<evidence type="ECO:0000256" key="1">
    <source>
        <dbReference type="ARBA" id="ARBA00001462"/>
    </source>
</evidence>
<dbReference type="OrthoDB" id="9758333at2"/>
<dbReference type="Pfam" id="PF06964">
    <property type="entry name" value="Alpha-L-AF_C"/>
    <property type="match status" value="1"/>
</dbReference>
<dbReference type="CAZy" id="GH51">
    <property type="family name" value="Glycoside Hydrolase Family 51"/>
</dbReference>
<keyword evidence="12" id="KW-1185">Reference proteome</keyword>
<dbReference type="RefSeq" id="WP_111445227.1">
    <property type="nucleotide sequence ID" value="NZ_QKZK01000010.1"/>
</dbReference>
<reference evidence="10" key="2">
    <citation type="submission" date="1998-05" db="EMBL/GenBank/DDBJ databases">
        <title>Purification and Properties of ArfI, an alpha-L-Arabinofuranosidase from Cytophaga xylanolytica.</title>
        <authorList>
            <person name="Renner M.J."/>
            <person name="Breznak J.A."/>
        </authorList>
    </citation>
    <scope>NUCLEOTIDE SEQUENCE</scope>
    <source>
        <strain evidence="10">XM3</strain>
    </source>
</reference>
<gene>
    <name evidence="10" type="primary">arfII</name>
    <name evidence="11" type="ORF">LX69_01543</name>
</gene>
<dbReference type="SUPFAM" id="SSF51445">
    <property type="entry name" value="(Trans)glycosidases"/>
    <property type="match status" value="1"/>
</dbReference>
<evidence type="ECO:0000313" key="10">
    <source>
        <dbReference type="EMBL" id="AAC38457.1"/>
    </source>
</evidence>
<feature type="domain" description="Alpha-L-arabinofuranosidase C-terminal" evidence="9">
    <location>
        <begin position="336"/>
        <end position="525"/>
    </location>
</feature>
<dbReference type="SMART" id="SM00813">
    <property type="entry name" value="Alpha-L-AF_C"/>
    <property type="match status" value="1"/>
</dbReference>
<dbReference type="EMBL" id="QKZK01000010">
    <property type="protein sequence ID" value="PZX17228.1"/>
    <property type="molecule type" value="Genomic_DNA"/>
</dbReference>
<proteinExistence type="inferred from homology"/>
<feature type="chain" id="PRO_5033703603" description="non-reducing end alpha-L-arabinofuranosidase" evidence="8">
    <location>
        <begin position="21"/>
        <end position="534"/>
    </location>
</feature>
<dbReference type="AlphaFoldDB" id="O68279"/>
<comment type="catalytic activity">
    <reaction evidence="1">
        <text>Hydrolysis of terminal non-reducing alpha-L-arabinofuranoside residues in alpha-L-arabinosides.</text>
        <dbReference type="EC" id="3.2.1.55"/>
    </reaction>
</comment>
<dbReference type="Pfam" id="PF22848">
    <property type="entry name" value="ASD1_dom"/>
    <property type="match status" value="1"/>
</dbReference>
<dbReference type="PANTHER" id="PTHR43576:SF2">
    <property type="entry name" value="INTRACELLULAR EXO-ALPHA-L-ARABINOFURANOSIDASE 2"/>
    <property type="match status" value="1"/>
</dbReference>
<keyword evidence="5 10" id="KW-0378">Hydrolase</keyword>
<keyword evidence="8" id="KW-0732">Signal</keyword>
<comment type="subunit">
    <text evidence="3">Homohexamer; trimer of dimers.</text>
</comment>
<organism evidence="10">
    <name type="scientific">Breznakibacter xylanolyticus</name>
    <dbReference type="NCBI Taxonomy" id="990"/>
    <lineage>
        <taxon>Bacteria</taxon>
        <taxon>Pseudomonadati</taxon>
        <taxon>Bacteroidota</taxon>
        <taxon>Bacteroidia</taxon>
        <taxon>Marinilabiliales</taxon>
        <taxon>Marinilabiliaceae</taxon>
        <taxon>Breznakibacter</taxon>
    </lineage>
</organism>
<dbReference type="Proteomes" id="UP000249239">
    <property type="component" value="Unassembled WGS sequence"/>
</dbReference>
<evidence type="ECO:0000259" key="9">
    <source>
        <dbReference type="SMART" id="SM00813"/>
    </source>
</evidence>
<evidence type="ECO:0000256" key="6">
    <source>
        <dbReference type="ARBA" id="ARBA00023277"/>
    </source>
</evidence>
<dbReference type="PANTHER" id="PTHR43576">
    <property type="entry name" value="ALPHA-L-ARABINOFURANOSIDASE C-RELATED"/>
    <property type="match status" value="1"/>
</dbReference>
<dbReference type="InterPro" id="IPR010720">
    <property type="entry name" value="Alpha-L-AF_C"/>
</dbReference>
<keyword evidence="7 10" id="KW-0326">Glycosidase</keyword>
<evidence type="ECO:0000313" key="11">
    <source>
        <dbReference type="EMBL" id="PZX17228.1"/>
    </source>
</evidence>
<evidence type="ECO:0000256" key="5">
    <source>
        <dbReference type="ARBA" id="ARBA00022801"/>
    </source>
</evidence>
<evidence type="ECO:0000256" key="4">
    <source>
        <dbReference type="ARBA" id="ARBA00012670"/>
    </source>
</evidence>
<evidence type="ECO:0000256" key="8">
    <source>
        <dbReference type="SAM" id="SignalP"/>
    </source>
</evidence>
<evidence type="ECO:0000313" key="12">
    <source>
        <dbReference type="Proteomes" id="UP000249239"/>
    </source>
</evidence>
<dbReference type="EC" id="3.2.1.55" evidence="4"/>
<dbReference type="InterPro" id="IPR055235">
    <property type="entry name" value="ASD1_cat"/>
</dbReference>
<dbReference type="GO" id="GO:0000272">
    <property type="term" value="P:polysaccharide catabolic process"/>
    <property type="evidence" value="ECO:0007669"/>
    <property type="project" value="TreeGrafter"/>
</dbReference>
<dbReference type="EMBL" id="AF028019">
    <property type="protein sequence ID" value="AAC38457.1"/>
    <property type="molecule type" value="Genomic_DNA"/>
</dbReference>
<name>O68279_9BACT</name>
<evidence type="ECO:0000256" key="2">
    <source>
        <dbReference type="ARBA" id="ARBA00007186"/>
    </source>
</evidence>
<dbReference type="SUPFAM" id="SSF51011">
    <property type="entry name" value="Glycosyl hydrolase domain"/>
    <property type="match status" value="1"/>
</dbReference>
<dbReference type="GO" id="GO:0046556">
    <property type="term" value="F:alpha-L-arabinofuranosidase activity"/>
    <property type="evidence" value="ECO:0007669"/>
    <property type="project" value="UniProtKB-EC"/>
</dbReference>
<comment type="similarity">
    <text evidence="2">Belongs to the glycosyl hydrolase 51 family.</text>
</comment>
<evidence type="ECO:0000256" key="7">
    <source>
        <dbReference type="ARBA" id="ARBA00023295"/>
    </source>
</evidence>
<dbReference type="InterPro" id="IPR013780">
    <property type="entry name" value="Glyco_hydro_b"/>
</dbReference>
<keyword evidence="6" id="KW-0119">Carbohydrate metabolism</keyword>
<feature type="signal peptide" evidence="8">
    <location>
        <begin position="1"/>
        <end position="20"/>
    </location>
</feature>
<accession>O68279</accession>